<dbReference type="InterPro" id="IPR000182">
    <property type="entry name" value="GNAT_dom"/>
</dbReference>
<keyword evidence="3" id="KW-1185">Reference proteome</keyword>
<dbReference type="EC" id="2.3.-.-" evidence="2"/>
<name>A0ABW2DMR2_9BACT</name>
<dbReference type="GO" id="GO:0016746">
    <property type="term" value="F:acyltransferase activity"/>
    <property type="evidence" value="ECO:0007669"/>
    <property type="project" value="UniProtKB-KW"/>
</dbReference>
<sequence>MLTHSLTYSQTTAFSTSRLWLRPYDQEMALPFWQLIHTNRDRLQADFPDRTSAVITLRDAEKRIRTLRYQWNTGDMYSFGLWSKETGNYIGDITLRRMTPGKPFGEVGYYLSAEAEGSGFATEALKGLVKFAFQELRMESVKLRCAQDNIKSQKVAERCGFTRSQTLTIAISKNAEKEDRPIYTYCLRHNDTAARFLWNSV</sequence>
<dbReference type="EMBL" id="JBHSYQ010000005">
    <property type="protein sequence ID" value="MFC6998338.1"/>
    <property type="molecule type" value="Genomic_DNA"/>
</dbReference>
<reference evidence="3" key="1">
    <citation type="journal article" date="2019" name="Int. J. Syst. Evol. Microbiol.">
        <title>The Global Catalogue of Microorganisms (GCM) 10K type strain sequencing project: providing services to taxonomists for standard genome sequencing and annotation.</title>
        <authorList>
            <consortium name="The Broad Institute Genomics Platform"/>
            <consortium name="The Broad Institute Genome Sequencing Center for Infectious Disease"/>
            <person name="Wu L."/>
            <person name="Ma J."/>
        </authorList>
    </citation>
    <scope>NUCLEOTIDE SEQUENCE [LARGE SCALE GENOMIC DNA]</scope>
    <source>
        <strain evidence="3">CGMCC 4.7393</strain>
    </source>
</reference>
<dbReference type="PROSITE" id="PS51186">
    <property type="entry name" value="GNAT"/>
    <property type="match status" value="1"/>
</dbReference>
<accession>A0ABW2DMR2</accession>
<dbReference type="RefSeq" id="WP_066617807.1">
    <property type="nucleotide sequence ID" value="NZ_JBHSYQ010000005.1"/>
</dbReference>
<dbReference type="InterPro" id="IPR016181">
    <property type="entry name" value="Acyl_CoA_acyltransferase"/>
</dbReference>
<evidence type="ECO:0000313" key="2">
    <source>
        <dbReference type="EMBL" id="MFC6998338.1"/>
    </source>
</evidence>
<feature type="domain" description="N-acetyltransferase" evidence="1">
    <location>
        <begin position="30"/>
        <end position="192"/>
    </location>
</feature>
<evidence type="ECO:0000313" key="3">
    <source>
        <dbReference type="Proteomes" id="UP001596405"/>
    </source>
</evidence>
<protein>
    <submittedName>
        <fullName evidence="2">GNAT family N-acetyltransferase</fullName>
        <ecNumber evidence="2">2.3.-.-</ecNumber>
    </submittedName>
</protein>
<keyword evidence="2" id="KW-0808">Transferase</keyword>
<dbReference type="Proteomes" id="UP001596405">
    <property type="component" value="Unassembled WGS sequence"/>
</dbReference>
<dbReference type="Pfam" id="PF13302">
    <property type="entry name" value="Acetyltransf_3"/>
    <property type="match status" value="1"/>
</dbReference>
<gene>
    <name evidence="2" type="ORF">ACFQHR_11935</name>
</gene>
<proteinExistence type="predicted"/>
<evidence type="ECO:0000259" key="1">
    <source>
        <dbReference type="PROSITE" id="PS51186"/>
    </source>
</evidence>
<dbReference type="SUPFAM" id="SSF55729">
    <property type="entry name" value="Acyl-CoA N-acyltransferases (Nat)"/>
    <property type="match status" value="1"/>
</dbReference>
<dbReference type="InterPro" id="IPR051908">
    <property type="entry name" value="Ribosomal_N-acetyltransferase"/>
</dbReference>
<dbReference type="PANTHER" id="PTHR43441:SF2">
    <property type="entry name" value="FAMILY ACETYLTRANSFERASE, PUTATIVE (AFU_ORTHOLOGUE AFUA_7G00850)-RELATED"/>
    <property type="match status" value="1"/>
</dbReference>
<organism evidence="2 3">
    <name type="scientific">Rufibacter roseus</name>
    <dbReference type="NCBI Taxonomy" id="1567108"/>
    <lineage>
        <taxon>Bacteria</taxon>
        <taxon>Pseudomonadati</taxon>
        <taxon>Bacteroidota</taxon>
        <taxon>Cytophagia</taxon>
        <taxon>Cytophagales</taxon>
        <taxon>Hymenobacteraceae</taxon>
        <taxon>Rufibacter</taxon>
    </lineage>
</organism>
<dbReference type="PANTHER" id="PTHR43441">
    <property type="entry name" value="RIBOSOMAL-PROTEIN-SERINE ACETYLTRANSFERASE"/>
    <property type="match status" value="1"/>
</dbReference>
<dbReference type="Gene3D" id="3.40.630.30">
    <property type="match status" value="1"/>
</dbReference>
<comment type="caution">
    <text evidence="2">The sequence shown here is derived from an EMBL/GenBank/DDBJ whole genome shotgun (WGS) entry which is preliminary data.</text>
</comment>
<keyword evidence="2" id="KW-0012">Acyltransferase</keyword>